<dbReference type="InterPro" id="IPR042979">
    <property type="entry name" value="VWC2/VWC2L"/>
</dbReference>
<dbReference type="GO" id="GO:0005576">
    <property type="term" value="C:extracellular region"/>
    <property type="evidence" value="ECO:0007669"/>
    <property type="project" value="UniProtKB-SubCell"/>
</dbReference>
<organism evidence="4 5">
    <name type="scientific">Coilia grayii</name>
    <name type="common">Gray's grenadier anchovy</name>
    <dbReference type="NCBI Taxonomy" id="363190"/>
    <lineage>
        <taxon>Eukaryota</taxon>
        <taxon>Metazoa</taxon>
        <taxon>Chordata</taxon>
        <taxon>Craniata</taxon>
        <taxon>Vertebrata</taxon>
        <taxon>Euteleostomi</taxon>
        <taxon>Actinopterygii</taxon>
        <taxon>Neopterygii</taxon>
        <taxon>Teleostei</taxon>
        <taxon>Clupei</taxon>
        <taxon>Clupeiformes</taxon>
        <taxon>Clupeoidei</taxon>
        <taxon>Engraulidae</taxon>
        <taxon>Coilinae</taxon>
        <taxon>Coilia</taxon>
    </lineage>
</organism>
<feature type="compositionally biased region" description="Basic and acidic residues" evidence="1">
    <location>
        <begin position="618"/>
        <end position="637"/>
    </location>
</feature>
<dbReference type="Pfam" id="PF24532">
    <property type="entry name" value="FIBL-2"/>
    <property type="match status" value="1"/>
</dbReference>
<dbReference type="PANTHER" id="PTHR46252:SF3">
    <property type="entry name" value="KIELIN_CHORDIN-LIKE PROTEIN"/>
    <property type="match status" value="1"/>
</dbReference>
<dbReference type="InterPro" id="IPR056612">
    <property type="entry name" value="FIBL-2_dom"/>
</dbReference>
<reference evidence="4 5" key="1">
    <citation type="submission" date="2024-09" db="EMBL/GenBank/DDBJ databases">
        <title>A chromosome-level genome assembly of Gray's grenadier anchovy, Coilia grayii.</title>
        <authorList>
            <person name="Fu Z."/>
        </authorList>
    </citation>
    <scope>NUCLEOTIDE SEQUENCE [LARGE SCALE GENOMIC DNA]</scope>
    <source>
        <strain evidence="4">G4</strain>
        <tissue evidence="4">Muscle</tissue>
    </source>
</reference>
<feature type="region of interest" description="Disordered" evidence="1">
    <location>
        <begin position="446"/>
        <end position="475"/>
    </location>
</feature>
<evidence type="ECO:0000256" key="1">
    <source>
        <dbReference type="SAM" id="MobiDB-lite"/>
    </source>
</evidence>
<keyword evidence="5" id="KW-1185">Reference proteome</keyword>
<dbReference type="GO" id="GO:0045202">
    <property type="term" value="C:synapse"/>
    <property type="evidence" value="ECO:0007669"/>
    <property type="project" value="UniProtKB-SubCell"/>
</dbReference>
<dbReference type="SUPFAM" id="SSF57603">
    <property type="entry name" value="FnI-like domain"/>
    <property type="match status" value="1"/>
</dbReference>
<feature type="compositionally biased region" description="Acidic residues" evidence="1">
    <location>
        <begin position="357"/>
        <end position="375"/>
    </location>
</feature>
<evidence type="ECO:0000313" key="4">
    <source>
        <dbReference type="EMBL" id="KAL2090746.1"/>
    </source>
</evidence>
<feature type="domain" description="Fibulin-2" evidence="3">
    <location>
        <begin position="82"/>
        <end position="111"/>
    </location>
</feature>
<keyword evidence="2" id="KW-0732">Signal</keyword>
<feature type="region of interest" description="Disordered" evidence="1">
    <location>
        <begin position="591"/>
        <end position="646"/>
    </location>
</feature>
<dbReference type="Gene3D" id="2.10.70.10">
    <property type="entry name" value="Complement Module, domain 1"/>
    <property type="match status" value="1"/>
</dbReference>
<dbReference type="Pfam" id="PF23334">
    <property type="entry name" value="VWC2L_2nd"/>
    <property type="match status" value="1"/>
</dbReference>
<dbReference type="PANTHER" id="PTHR46252">
    <property type="entry name" value="BRORIN FAMILY MEMBER"/>
    <property type="match status" value="1"/>
</dbReference>
<sequence>MSDCVLVRTMLLNCLLLLSISVCLCQRDCTGVDCPVLENCIEESLPSGACCATCVQKGCACQGYQYYDCVNAGFRKGKVPEGESYFVDFGSTECSCPEGGGRISCHFIPCPDIPANCIELSEPADGCIQCKRVGCEHDGQMYEAGHSFHMDPCQVCHCPNDGGSLMCYPIPDCDPSRVAKPVLATTTEQNLHERPYSNPLQFIFQHQGPRDHVSKPLRPPPGDTLPLFTQHPNNLEDEEEEEVDYDYMPTDTPGPPLQDVAAPTESSIVSVSYPESFTPLVGLRRDRKQELRETFAVQHEVARRAETTQAPTALQQTTPQHHGEVTTVSWLKALGNQVLPLETAGAADGETGGNNGDGDEDEEEGQEKEVGEEEERTLMSHAFPVFPQRENLQPPFAEGNPNQRTRGRPVTAERGSFAGRGHSQAAEIRPWMPDITSFADRGFSQAAETRPGVPERSSFAHRGHSQGTPKRPMMPEISSAVDRLECRKSAALVMVNIATVHSTGLQCQKQTALMLVDMVRSRPVLDEVDQDGVTGHRPQRLFPEYSMGPDRLLEHVTPPVVNSPERTTTTTSPGPQRVHEIHTVPPVRFFTTSQPPLRVKPDGGHPMRNQTQPLTSVHAEEGREREQERERKEERDNSLGSLPVDSRGEATASLVLMGVWKSDGLLGRAEHSTGARRLEEKLEMRCNAV</sequence>
<feature type="region of interest" description="Disordered" evidence="1">
    <location>
        <begin position="302"/>
        <end position="321"/>
    </location>
</feature>
<comment type="caution">
    <text evidence="4">The sequence shown here is derived from an EMBL/GenBank/DDBJ whole genome shotgun (WGS) entry which is preliminary data.</text>
</comment>
<evidence type="ECO:0000313" key="5">
    <source>
        <dbReference type="Proteomes" id="UP001591681"/>
    </source>
</evidence>
<feature type="chain" id="PRO_5044775153" description="Fibulin-2 domain-containing protein" evidence="2">
    <location>
        <begin position="26"/>
        <end position="689"/>
    </location>
</feature>
<feature type="region of interest" description="Disordered" evidence="1">
    <location>
        <begin position="343"/>
        <end position="431"/>
    </location>
</feature>
<dbReference type="Proteomes" id="UP001591681">
    <property type="component" value="Unassembled WGS sequence"/>
</dbReference>
<dbReference type="EMBL" id="JBHFQA010000011">
    <property type="protein sequence ID" value="KAL2090746.1"/>
    <property type="molecule type" value="Genomic_DNA"/>
</dbReference>
<protein>
    <recommendedName>
        <fullName evidence="3">Fibulin-2 domain-containing protein</fullName>
    </recommendedName>
</protein>
<name>A0ABD1JV15_9TELE</name>
<evidence type="ECO:0000259" key="3">
    <source>
        <dbReference type="Pfam" id="PF24532"/>
    </source>
</evidence>
<gene>
    <name evidence="4" type="ORF">ACEWY4_013009</name>
</gene>
<feature type="compositionally biased region" description="Low complexity" evidence="1">
    <location>
        <begin position="307"/>
        <end position="320"/>
    </location>
</feature>
<dbReference type="AlphaFoldDB" id="A0ABD1JV15"/>
<evidence type="ECO:0000256" key="2">
    <source>
        <dbReference type="SAM" id="SignalP"/>
    </source>
</evidence>
<proteinExistence type="predicted"/>
<feature type="signal peptide" evidence="2">
    <location>
        <begin position="1"/>
        <end position="25"/>
    </location>
</feature>
<accession>A0ABD1JV15</accession>